<gene>
    <name evidence="2" type="ORF">HUJ06_008123</name>
</gene>
<accession>A0A822YXS9</accession>
<evidence type="ECO:0000256" key="1">
    <source>
        <dbReference type="SAM" id="MobiDB-lite"/>
    </source>
</evidence>
<sequence length="65" mass="7627">MRMESRRRTAIANSLLSLRRGLTMTKMEGKEEKRKKCWNRKEREEENGVGLEVENDFDAPALRSS</sequence>
<feature type="compositionally biased region" description="Basic and acidic residues" evidence="1">
    <location>
        <begin position="27"/>
        <end position="46"/>
    </location>
</feature>
<evidence type="ECO:0000313" key="2">
    <source>
        <dbReference type="EMBL" id="DAD37482.1"/>
    </source>
</evidence>
<feature type="region of interest" description="Disordered" evidence="1">
    <location>
        <begin position="27"/>
        <end position="65"/>
    </location>
</feature>
<name>A0A822YXS9_NELNU</name>
<proteinExistence type="predicted"/>
<keyword evidence="3" id="KW-1185">Reference proteome</keyword>
<reference evidence="2 3" key="1">
    <citation type="journal article" date="2020" name="Mol. Biol. Evol.">
        <title>Distinct Expression and Methylation Patterns for Genes with Different Fates following a Single Whole-Genome Duplication in Flowering Plants.</title>
        <authorList>
            <person name="Shi T."/>
            <person name="Rahmani R.S."/>
            <person name="Gugger P.F."/>
            <person name="Wang M."/>
            <person name="Li H."/>
            <person name="Zhang Y."/>
            <person name="Li Z."/>
            <person name="Wang Q."/>
            <person name="Van de Peer Y."/>
            <person name="Marchal K."/>
            <person name="Chen J."/>
        </authorList>
    </citation>
    <scope>NUCLEOTIDE SEQUENCE [LARGE SCALE GENOMIC DNA]</scope>
    <source>
        <tissue evidence="2">Leaf</tissue>
    </source>
</reference>
<protein>
    <submittedName>
        <fullName evidence="2">Uncharacterized protein</fullName>
    </submittedName>
</protein>
<organism evidence="2 3">
    <name type="scientific">Nelumbo nucifera</name>
    <name type="common">Sacred lotus</name>
    <dbReference type="NCBI Taxonomy" id="4432"/>
    <lineage>
        <taxon>Eukaryota</taxon>
        <taxon>Viridiplantae</taxon>
        <taxon>Streptophyta</taxon>
        <taxon>Embryophyta</taxon>
        <taxon>Tracheophyta</taxon>
        <taxon>Spermatophyta</taxon>
        <taxon>Magnoliopsida</taxon>
        <taxon>Proteales</taxon>
        <taxon>Nelumbonaceae</taxon>
        <taxon>Nelumbo</taxon>
    </lineage>
</organism>
<dbReference type="AlphaFoldDB" id="A0A822YXS9"/>
<dbReference type="Proteomes" id="UP000607653">
    <property type="component" value="Unassembled WGS sequence"/>
</dbReference>
<evidence type="ECO:0000313" key="3">
    <source>
        <dbReference type="Proteomes" id="UP000607653"/>
    </source>
</evidence>
<comment type="caution">
    <text evidence="2">The sequence shown here is derived from an EMBL/GenBank/DDBJ whole genome shotgun (WGS) entry which is preliminary data.</text>
</comment>
<dbReference type="EMBL" id="DUZY01000004">
    <property type="protein sequence ID" value="DAD37482.1"/>
    <property type="molecule type" value="Genomic_DNA"/>
</dbReference>